<dbReference type="Proteomes" id="UP000828941">
    <property type="component" value="Chromosome 8"/>
</dbReference>
<reference evidence="1 2" key="1">
    <citation type="journal article" date="2022" name="DNA Res.">
        <title>Chromosomal-level genome assembly of the orchid tree Bauhinia variegata (Leguminosae; Cercidoideae) supports the allotetraploid origin hypothesis of Bauhinia.</title>
        <authorList>
            <person name="Zhong Y."/>
            <person name="Chen Y."/>
            <person name="Zheng D."/>
            <person name="Pang J."/>
            <person name="Liu Y."/>
            <person name="Luo S."/>
            <person name="Meng S."/>
            <person name="Qian L."/>
            <person name="Wei D."/>
            <person name="Dai S."/>
            <person name="Zhou R."/>
        </authorList>
    </citation>
    <scope>NUCLEOTIDE SEQUENCE [LARGE SCALE GENOMIC DNA]</scope>
    <source>
        <strain evidence="1">BV-YZ2020</strain>
    </source>
</reference>
<name>A0ACB9MZV7_BAUVA</name>
<evidence type="ECO:0000313" key="1">
    <source>
        <dbReference type="EMBL" id="KAI4328040.1"/>
    </source>
</evidence>
<organism evidence="1 2">
    <name type="scientific">Bauhinia variegata</name>
    <name type="common">Purple orchid tree</name>
    <name type="synonym">Phanera variegata</name>
    <dbReference type="NCBI Taxonomy" id="167791"/>
    <lineage>
        <taxon>Eukaryota</taxon>
        <taxon>Viridiplantae</taxon>
        <taxon>Streptophyta</taxon>
        <taxon>Embryophyta</taxon>
        <taxon>Tracheophyta</taxon>
        <taxon>Spermatophyta</taxon>
        <taxon>Magnoliopsida</taxon>
        <taxon>eudicotyledons</taxon>
        <taxon>Gunneridae</taxon>
        <taxon>Pentapetalae</taxon>
        <taxon>rosids</taxon>
        <taxon>fabids</taxon>
        <taxon>Fabales</taxon>
        <taxon>Fabaceae</taxon>
        <taxon>Cercidoideae</taxon>
        <taxon>Cercideae</taxon>
        <taxon>Bauhiniinae</taxon>
        <taxon>Bauhinia</taxon>
    </lineage>
</organism>
<keyword evidence="2" id="KW-1185">Reference proteome</keyword>
<protein>
    <submittedName>
        <fullName evidence="1">Uncharacterized protein</fullName>
    </submittedName>
</protein>
<gene>
    <name evidence="1" type="ORF">L6164_020436</name>
</gene>
<sequence>MHRQSLGSPSSKFPIHGGAKEENLVAEETKRRDSVSSSFHVDYDDDNNNKAPRNHRLSSPPPRPEKLIHLIPILTLICFIILYLFSHSPSQSDLAQFNGFKHPSKHIDSAVELNHIRQYIDVKRSDVLPIRGMRNLQEIARNSPKSRPHRKFADF</sequence>
<comment type="caution">
    <text evidence="1">The sequence shown here is derived from an EMBL/GenBank/DDBJ whole genome shotgun (WGS) entry which is preliminary data.</text>
</comment>
<accession>A0ACB9MZV7</accession>
<dbReference type="EMBL" id="CM039433">
    <property type="protein sequence ID" value="KAI4328040.1"/>
    <property type="molecule type" value="Genomic_DNA"/>
</dbReference>
<proteinExistence type="predicted"/>
<evidence type="ECO:0000313" key="2">
    <source>
        <dbReference type="Proteomes" id="UP000828941"/>
    </source>
</evidence>